<protein>
    <recommendedName>
        <fullName evidence="3">VWFA domain-containing protein</fullName>
    </recommendedName>
</protein>
<dbReference type="Proteomes" id="UP001177140">
    <property type="component" value="Unassembled WGS sequence"/>
</dbReference>
<dbReference type="PROSITE" id="PS50234">
    <property type="entry name" value="VWFA"/>
    <property type="match status" value="1"/>
</dbReference>
<feature type="region of interest" description="Disordered" evidence="2">
    <location>
        <begin position="1"/>
        <end position="22"/>
    </location>
</feature>
<dbReference type="EMBL" id="JAJJMA010196794">
    <property type="protein sequence ID" value="MCL7039020.1"/>
    <property type="molecule type" value="Genomic_DNA"/>
</dbReference>
<feature type="coiled-coil region" evidence="1">
    <location>
        <begin position="330"/>
        <end position="405"/>
    </location>
</feature>
<dbReference type="InterPro" id="IPR002035">
    <property type="entry name" value="VWF_A"/>
</dbReference>
<dbReference type="AlphaFoldDB" id="A0AA41VD36"/>
<evidence type="ECO:0000313" key="4">
    <source>
        <dbReference type="EMBL" id="MCL7039020.1"/>
    </source>
</evidence>
<dbReference type="SMART" id="SM00327">
    <property type="entry name" value="VWA"/>
    <property type="match status" value="1"/>
</dbReference>
<accession>A0AA41VD36</accession>
<dbReference type="InterPro" id="IPR051266">
    <property type="entry name" value="CLCR"/>
</dbReference>
<feature type="domain" description="VWFA" evidence="3">
    <location>
        <begin position="64"/>
        <end position="234"/>
    </location>
</feature>
<keyword evidence="5" id="KW-1185">Reference proteome</keyword>
<proteinExistence type="predicted"/>
<gene>
    <name evidence="4" type="ORF">MKW94_009504</name>
</gene>
<dbReference type="Pfam" id="PF00092">
    <property type="entry name" value="VWA"/>
    <property type="match status" value="1"/>
</dbReference>
<dbReference type="Gene3D" id="3.40.50.410">
    <property type="entry name" value="von Willebrand factor, type A domain"/>
    <property type="match status" value="1"/>
</dbReference>
<organism evidence="4 5">
    <name type="scientific">Papaver nudicaule</name>
    <name type="common">Iceland poppy</name>
    <dbReference type="NCBI Taxonomy" id="74823"/>
    <lineage>
        <taxon>Eukaryota</taxon>
        <taxon>Viridiplantae</taxon>
        <taxon>Streptophyta</taxon>
        <taxon>Embryophyta</taxon>
        <taxon>Tracheophyta</taxon>
        <taxon>Spermatophyta</taxon>
        <taxon>Magnoliopsida</taxon>
        <taxon>Ranunculales</taxon>
        <taxon>Papaveraceae</taxon>
        <taxon>Papaveroideae</taxon>
        <taxon>Papaver</taxon>
    </lineage>
</organism>
<reference evidence="4" key="1">
    <citation type="submission" date="2022-03" db="EMBL/GenBank/DDBJ databases">
        <title>A functionally conserved STORR gene fusion in Papaver species that diverged 16.8 million years ago.</title>
        <authorList>
            <person name="Catania T."/>
        </authorList>
    </citation>
    <scope>NUCLEOTIDE SEQUENCE</scope>
    <source>
        <strain evidence="4">S-191538</strain>
    </source>
</reference>
<dbReference type="PANTHER" id="PTHR10579:SF129">
    <property type="entry name" value="OS01G0640200 PROTEIN"/>
    <property type="match status" value="1"/>
</dbReference>
<evidence type="ECO:0000259" key="3">
    <source>
        <dbReference type="PROSITE" id="PS50234"/>
    </source>
</evidence>
<dbReference type="SUPFAM" id="SSF53300">
    <property type="entry name" value="vWA-like"/>
    <property type="match status" value="1"/>
</dbReference>
<evidence type="ECO:0000256" key="2">
    <source>
        <dbReference type="SAM" id="MobiDB-lite"/>
    </source>
</evidence>
<dbReference type="PANTHER" id="PTHR10579">
    <property type="entry name" value="CALCIUM-ACTIVATED CHLORIDE CHANNEL REGULATOR"/>
    <property type="match status" value="1"/>
</dbReference>
<evidence type="ECO:0000313" key="5">
    <source>
        <dbReference type="Proteomes" id="UP001177140"/>
    </source>
</evidence>
<name>A0AA41VD36_PAPNU</name>
<dbReference type="InterPro" id="IPR036465">
    <property type="entry name" value="vWFA_dom_sf"/>
</dbReference>
<evidence type="ECO:0000256" key="1">
    <source>
        <dbReference type="SAM" id="Coils"/>
    </source>
</evidence>
<keyword evidence="1" id="KW-0175">Coiled coil</keyword>
<comment type="caution">
    <text evidence="4">The sequence shown here is derived from an EMBL/GenBank/DDBJ whole genome shotgun (WGS) entry which is preliminary data.</text>
</comment>
<sequence length="435" mass="48129">MIYDDDEAIPKPNATTDNEPDLELNKNTHARIINKGEALLVECPFKVLLELKGVKPSAGRLGVDLVTVLDIGNTMKGAKIAKMKLAMKFLLQKLSHTDRLSIVTFNSKANRLCPLRQITENSIIEIANQVESLVADSTKNMQAGLQMALKILGDRKNLRTKRRAAVMLMSDGTEEDDAESDASSVPVDRVPVYAFSFGSDCNTEVLNDIADKSAGGKFVVVPDLGNLSDLFSECLAALLKVVIKDLSLTVIPENGSKIFTDVIADNYQQTKAGSESGPVTITFGSLYERETRKVLVKLTLPEVVSRCSANYLQIVYKYRVGDAVTSDQRRINVKRKLESVEAENEEVLAEEKRTGTVSKIEAMLLDYVKKLKEAEEKQAQSAAELAACSEQLKLEKTENENLAQQVYSLTIKNISLRRKISKLEGREYESHQKAI</sequence>